<accession>A0ABU4TEF8</accession>
<comment type="caution">
    <text evidence="2">The sequence shown here is derived from an EMBL/GenBank/DDBJ whole genome shotgun (WGS) entry which is preliminary data.</text>
</comment>
<evidence type="ECO:0000313" key="2">
    <source>
        <dbReference type="EMBL" id="MDX8036571.1"/>
    </source>
</evidence>
<feature type="domain" description="DUF397" evidence="1">
    <location>
        <begin position="7"/>
        <end position="58"/>
    </location>
</feature>
<dbReference type="InterPro" id="IPR007278">
    <property type="entry name" value="DUF397"/>
</dbReference>
<evidence type="ECO:0000259" key="1">
    <source>
        <dbReference type="Pfam" id="PF04149"/>
    </source>
</evidence>
<protein>
    <submittedName>
        <fullName evidence="2">DUF397 domain-containing protein</fullName>
    </submittedName>
</protein>
<organism evidence="2 3">
    <name type="scientific">Lentzea miocenica</name>
    <dbReference type="NCBI Taxonomy" id="3095431"/>
    <lineage>
        <taxon>Bacteria</taxon>
        <taxon>Bacillati</taxon>
        <taxon>Actinomycetota</taxon>
        <taxon>Actinomycetes</taxon>
        <taxon>Pseudonocardiales</taxon>
        <taxon>Pseudonocardiaceae</taxon>
        <taxon>Lentzea</taxon>
    </lineage>
</organism>
<keyword evidence="3" id="KW-1185">Reference proteome</keyword>
<dbReference type="Proteomes" id="UP001285521">
    <property type="component" value="Unassembled WGS sequence"/>
</dbReference>
<sequence length="64" mass="6841">MTNPDKTWRKSSYTAPDNNCVELAVGVAETAMRDSKDPDGGSFVVSASTWTMFLAHARSGGFGL</sequence>
<reference evidence="2 3" key="2">
    <citation type="submission" date="2023-11" db="EMBL/GenBank/DDBJ databases">
        <authorList>
            <person name="Lara A.C."/>
            <person name="Chronakova A."/>
        </authorList>
    </citation>
    <scope>NUCLEOTIDE SEQUENCE [LARGE SCALE GENOMIC DNA]</scope>
    <source>
        <strain evidence="2 3">BCCO 10_0856</strain>
    </source>
</reference>
<dbReference type="EMBL" id="JAXAVW010000046">
    <property type="protein sequence ID" value="MDX8036571.1"/>
    <property type="molecule type" value="Genomic_DNA"/>
</dbReference>
<dbReference type="RefSeq" id="WP_319971565.1">
    <property type="nucleotide sequence ID" value="NZ_JAXAVW010000046.1"/>
</dbReference>
<name>A0ABU4TEF8_9PSEU</name>
<gene>
    <name evidence="2" type="ORF">SK803_40800</name>
</gene>
<reference evidence="2 3" key="1">
    <citation type="submission" date="2023-11" db="EMBL/GenBank/DDBJ databases">
        <title>Lentzea sokolovensis, sp. nov., Lentzea kristufkii, sp. nov., and Lentzea miocenensis, sp. nov., rare actinobacteria from Sokolov Coal Basin, Miocene lacustrine sediment, Czech Republic.</title>
        <authorList>
            <person name="Lara A."/>
            <person name="Kotroba L."/>
            <person name="Nouioui I."/>
            <person name="Neumann-Schaal M."/>
            <person name="Mast Y."/>
            <person name="Chronakova A."/>
        </authorList>
    </citation>
    <scope>NUCLEOTIDE SEQUENCE [LARGE SCALE GENOMIC DNA]</scope>
    <source>
        <strain evidence="2 3">BCCO 10_0856</strain>
    </source>
</reference>
<dbReference type="Pfam" id="PF04149">
    <property type="entry name" value="DUF397"/>
    <property type="match status" value="1"/>
</dbReference>
<proteinExistence type="predicted"/>
<evidence type="ECO:0000313" key="3">
    <source>
        <dbReference type="Proteomes" id="UP001285521"/>
    </source>
</evidence>